<protein>
    <submittedName>
        <fullName evidence="2">Uncharacterized protein</fullName>
    </submittedName>
</protein>
<keyword evidence="3" id="KW-1185">Reference proteome</keyword>
<gene>
    <name evidence="2" type="ORF">CP49_04785</name>
</gene>
<proteinExistence type="predicted"/>
<dbReference type="Proteomes" id="UP000051913">
    <property type="component" value="Unassembled WGS sequence"/>
</dbReference>
<evidence type="ECO:0000256" key="1">
    <source>
        <dbReference type="SAM" id="MobiDB-lite"/>
    </source>
</evidence>
<accession>A0A0R3L9C3</accession>
<reference evidence="2 3" key="1">
    <citation type="submission" date="2014-03" db="EMBL/GenBank/DDBJ databases">
        <title>Bradyrhizobium valentinum sp. nov., isolated from effective nodules of Lupinus mariae-josephae, a lupine endemic of basic-lime soils in Eastern Spain.</title>
        <authorList>
            <person name="Duran D."/>
            <person name="Rey L."/>
            <person name="Navarro A."/>
            <person name="Busquets A."/>
            <person name="Imperial J."/>
            <person name="Ruiz-Argueso T."/>
        </authorList>
    </citation>
    <scope>NUCLEOTIDE SEQUENCE [LARGE SCALE GENOMIC DNA]</scope>
    <source>
        <strain evidence="2 3">LmjM3</strain>
    </source>
</reference>
<dbReference type="EMBL" id="LLXX01000153">
    <property type="protein sequence ID" value="KRR02101.1"/>
    <property type="molecule type" value="Genomic_DNA"/>
</dbReference>
<comment type="caution">
    <text evidence="2">The sequence shown here is derived from an EMBL/GenBank/DDBJ whole genome shotgun (WGS) entry which is preliminary data.</text>
</comment>
<evidence type="ECO:0000313" key="3">
    <source>
        <dbReference type="Proteomes" id="UP000051913"/>
    </source>
</evidence>
<sequence>MWSFRSHCTNSSASREQLSKGLRSTGFVQTEELVPFGNRRKPPYDAVFYLVAQAESEPMKAPRKQVAVLHDTIDDQSLAVRIGHVRNAG</sequence>
<feature type="region of interest" description="Disordered" evidence="1">
    <location>
        <begin position="1"/>
        <end position="21"/>
    </location>
</feature>
<evidence type="ECO:0000313" key="2">
    <source>
        <dbReference type="EMBL" id="KRR02101.1"/>
    </source>
</evidence>
<dbReference type="AlphaFoldDB" id="A0A0R3L9C3"/>
<name>A0A0R3L9C3_9BRAD</name>
<feature type="compositionally biased region" description="Polar residues" evidence="1">
    <location>
        <begin position="1"/>
        <end position="16"/>
    </location>
</feature>
<organism evidence="2 3">
    <name type="scientific">Bradyrhizobium valentinum</name>
    <dbReference type="NCBI Taxonomy" id="1518501"/>
    <lineage>
        <taxon>Bacteria</taxon>
        <taxon>Pseudomonadati</taxon>
        <taxon>Pseudomonadota</taxon>
        <taxon>Alphaproteobacteria</taxon>
        <taxon>Hyphomicrobiales</taxon>
        <taxon>Nitrobacteraceae</taxon>
        <taxon>Bradyrhizobium</taxon>
    </lineage>
</organism>